<keyword evidence="1" id="KW-0472">Membrane</keyword>
<evidence type="ECO:0000256" key="1">
    <source>
        <dbReference type="SAM" id="Phobius"/>
    </source>
</evidence>
<proteinExistence type="predicted"/>
<reference evidence="2 3" key="1">
    <citation type="submission" date="2021-10" db="EMBL/GenBank/DDBJ databases">
        <title>Anaerobic single-cell dispensing facilitates the cultivation of human gut bacteria.</title>
        <authorList>
            <person name="Afrizal A."/>
        </authorList>
    </citation>
    <scope>NUCLEOTIDE SEQUENCE [LARGE SCALE GENOMIC DNA]</scope>
    <source>
        <strain evidence="2 3">CLA-AA-H273</strain>
    </source>
</reference>
<name>A0AAE3A3S2_9FIRM</name>
<dbReference type="Proteomes" id="UP001197795">
    <property type="component" value="Unassembled WGS sequence"/>
</dbReference>
<evidence type="ECO:0000313" key="2">
    <source>
        <dbReference type="EMBL" id="MCC2120290.1"/>
    </source>
</evidence>
<organism evidence="2 3">
    <name type="scientific">Waltera acetigignens</name>
    <dbReference type="NCBI Taxonomy" id="2981769"/>
    <lineage>
        <taxon>Bacteria</taxon>
        <taxon>Bacillati</taxon>
        <taxon>Bacillota</taxon>
        <taxon>Clostridia</taxon>
        <taxon>Lachnospirales</taxon>
        <taxon>Lachnospiraceae</taxon>
        <taxon>Waltera</taxon>
    </lineage>
</organism>
<sequence>MFTKRSWESFYSGLIMVGLVFMVFPVIYFCGATKEKQILPPLIMFLLGLVIFVISVHFSVKYHKEKTKYTKYKIDKSLTYTFTLTYGDKVETVTDFSQIEYAIKWLAKYRTGHVEIAVTPTMGSLKKFYICYTDKDPYIHMLIEQEREDGVGYWEERGDSYKIPIMTLERLYVKHKMISFDYLNRRETGVDAREGLIL</sequence>
<gene>
    <name evidence="2" type="ORF">LKD75_11965</name>
</gene>
<comment type="caution">
    <text evidence="2">The sequence shown here is derived from an EMBL/GenBank/DDBJ whole genome shotgun (WGS) entry which is preliminary data.</text>
</comment>
<evidence type="ECO:0000313" key="3">
    <source>
        <dbReference type="Proteomes" id="UP001197795"/>
    </source>
</evidence>
<feature type="transmembrane region" description="Helical" evidence="1">
    <location>
        <begin position="9"/>
        <end position="29"/>
    </location>
</feature>
<feature type="transmembrane region" description="Helical" evidence="1">
    <location>
        <begin position="41"/>
        <end position="60"/>
    </location>
</feature>
<keyword evidence="3" id="KW-1185">Reference proteome</keyword>
<dbReference type="RefSeq" id="WP_022313157.1">
    <property type="nucleotide sequence ID" value="NZ_JAJEPV010000029.1"/>
</dbReference>
<accession>A0AAE3A3S2</accession>
<dbReference type="EMBL" id="JAJEPV010000029">
    <property type="protein sequence ID" value="MCC2120290.1"/>
    <property type="molecule type" value="Genomic_DNA"/>
</dbReference>
<protein>
    <submittedName>
        <fullName evidence="2">Uncharacterized protein</fullName>
    </submittedName>
</protein>
<dbReference type="AlphaFoldDB" id="A0AAE3A3S2"/>
<keyword evidence="1" id="KW-1133">Transmembrane helix</keyword>
<keyword evidence="1" id="KW-0812">Transmembrane</keyword>